<proteinExistence type="predicted"/>
<dbReference type="OrthoDB" id="3263820at2759"/>
<dbReference type="Proteomes" id="UP000681722">
    <property type="component" value="Unassembled WGS sequence"/>
</dbReference>
<name>A0A815VYH9_9BILA</name>
<evidence type="ECO:0000313" key="1">
    <source>
        <dbReference type="EMBL" id="CAF1534952.1"/>
    </source>
</evidence>
<protein>
    <submittedName>
        <fullName evidence="1">Uncharacterized protein</fullName>
    </submittedName>
</protein>
<sequence>MKLELCKECDCDSLLEFYYYSLAEQLQHILLIPTVYDQITEQREQNEEKLRLTTYGDILMNESDTSFTMIINAGGIVSKNQHVALWLIMSMLNEIPLPTIRYSESIVLGGDIPAKKHPSNRSFETILNIISQQCRNTTILLNCCLF</sequence>
<comment type="caution">
    <text evidence="1">The sequence shown here is derived from an EMBL/GenBank/DDBJ whole genome shotgun (WGS) entry which is preliminary data.</text>
</comment>
<evidence type="ECO:0000313" key="3">
    <source>
        <dbReference type="Proteomes" id="UP000663829"/>
    </source>
</evidence>
<organism evidence="1 3">
    <name type="scientific">Didymodactylos carnosus</name>
    <dbReference type="NCBI Taxonomy" id="1234261"/>
    <lineage>
        <taxon>Eukaryota</taxon>
        <taxon>Metazoa</taxon>
        <taxon>Spiralia</taxon>
        <taxon>Gnathifera</taxon>
        <taxon>Rotifera</taxon>
        <taxon>Eurotatoria</taxon>
        <taxon>Bdelloidea</taxon>
        <taxon>Philodinida</taxon>
        <taxon>Philodinidae</taxon>
        <taxon>Didymodactylos</taxon>
    </lineage>
</organism>
<dbReference type="Proteomes" id="UP000663829">
    <property type="component" value="Unassembled WGS sequence"/>
</dbReference>
<dbReference type="EMBL" id="CAJOBC010090800">
    <property type="protein sequence ID" value="CAF4394625.1"/>
    <property type="molecule type" value="Genomic_DNA"/>
</dbReference>
<keyword evidence="3" id="KW-1185">Reference proteome</keyword>
<gene>
    <name evidence="1" type="ORF">GPM918_LOCUS38277</name>
    <name evidence="2" type="ORF">SRO942_LOCUS39089</name>
</gene>
<dbReference type="AlphaFoldDB" id="A0A815VYH9"/>
<evidence type="ECO:0000313" key="2">
    <source>
        <dbReference type="EMBL" id="CAF4394625.1"/>
    </source>
</evidence>
<accession>A0A815VYH9</accession>
<reference evidence="1" key="1">
    <citation type="submission" date="2021-02" db="EMBL/GenBank/DDBJ databases">
        <authorList>
            <person name="Nowell W R."/>
        </authorList>
    </citation>
    <scope>NUCLEOTIDE SEQUENCE</scope>
</reference>
<dbReference type="EMBL" id="CAJNOQ010025200">
    <property type="protein sequence ID" value="CAF1534952.1"/>
    <property type="molecule type" value="Genomic_DNA"/>
</dbReference>